<gene>
    <name evidence="2" type="ORF">AX018_1001129</name>
</gene>
<dbReference type="InterPro" id="IPR013024">
    <property type="entry name" value="GGCT-like"/>
</dbReference>
<dbReference type="Gene3D" id="3.10.490.10">
    <property type="entry name" value="Gamma-glutamyl cyclotransferase-like"/>
    <property type="match status" value="1"/>
</dbReference>
<evidence type="ECO:0000313" key="3">
    <source>
        <dbReference type="Proteomes" id="UP000248856"/>
    </source>
</evidence>
<keyword evidence="2" id="KW-0808">Transferase</keyword>
<reference evidence="2 3" key="1">
    <citation type="submission" date="2018-06" db="EMBL/GenBank/DDBJ databases">
        <title>Genomic Encyclopedia of Archaeal and Bacterial Type Strains, Phase II (KMG-II): from individual species to whole genera.</title>
        <authorList>
            <person name="Goeker M."/>
        </authorList>
    </citation>
    <scope>NUCLEOTIDE SEQUENCE [LARGE SCALE GENOMIC DNA]</scope>
    <source>
        <strain evidence="2 3">CFPB 3232</strain>
    </source>
</reference>
<name>A0A328ZP71_9BURK</name>
<evidence type="ECO:0000313" key="2">
    <source>
        <dbReference type="EMBL" id="RAR86542.1"/>
    </source>
</evidence>
<accession>A0A328ZP71</accession>
<dbReference type="SUPFAM" id="SSF110857">
    <property type="entry name" value="Gamma-glutamyl cyclotransferase-like"/>
    <property type="match status" value="1"/>
</dbReference>
<dbReference type="CDD" id="cd06661">
    <property type="entry name" value="GGCT_like"/>
    <property type="match status" value="1"/>
</dbReference>
<dbReference type="InterPro" id="IPR036568">
    <property type="entry name" value="GGCT-like_sf"/>
</dbReference>
<evidence type="ECO:0000259" key="1">
    <source>
        <dbReference type="Pfam" id="PF06094"/>
    </source>
</evidence>
<sequence length="119" mass="12868">MTAALSELLFSYGTLQQEGVQRATFGRLLQGVPDALPGWRVAPLPIRDAQVVATSGKGHHPIARPASAEDRVEGMVFAVTPQELAHADRYEVSEYRRVLLPLASGRRAWVYVDAGADAA</sequence>
<dbReference type="RefSeq" id="WP_111875327.1">
    <property type="nucleotide sequence ID" value="NZ_CBCSGC010000206.1"/>
</dbReference>
<dbReference type="OrthoDB" id="9798388at2"/>
<dbReference type="InterPro" id="IPR009288">
    <property type="entry name" value="AIG2-like_dom"/>
</dbReference>
<protein>
    <submittedName>
        <fullName evidence="2">Gamma-glutamyl AIG2-like cyclotransferase</fullName>
    </submittedName>
</protein>
<proteinExistence type="predicted"/>
<comment type="caution">
    <text evidence="2">The sequence shown here is derived from an EMBL/GenBank/DDBJ whole genome shotgun (WGS) entry which is preliminary data.</text>
</comment>
<dbReference type="GO" id="GO:0016740">
    <property type="term" value="F:transferase activity"/>
    <property type="evidence" value="ECO:0007669"/>
    <property type="project" value="UniProtKB-KW"/>
</dbReference>
<keyword evidence="3" id="KW-1185">Reference proteome</keyword>
<feature type="domain" description="Gamma-glutamylcyclotransferase AIG2-like" evidence="1">
    <location>
        <begin position="9"/>
        <end position="112"/>
    </location>
</feature>
<dbReference type="EMBL" id="QLTA01000001">
    <property type="protein sequence ID" value="RAR86542.1"/>
    <property type="molecule type" value="Genomic_DNA"/>
</dbReference>
<dbReference type="AlphaFoldDB" id="A0A328ZP71"/>
<dbReference type="Proteomes" id="UP000248856">
    <property type="component" value="Unassembled WGS sequence"/>
</dbReference>
<dbReference type="Pfam" id="PF06094">
    <property type="entry name" value="GGACT"/>
    <property type="match status" value="1"/>
</dbReference>
<organism evidence="2 3">
    <name type="scientific">Paracidovorax anthurii</name>
    <dbReference type="NCBI Taxonomy" id="78229"/>
    <lineage>
        <taxon>Bacteria</taxon>
        <taxon>Pseudomonadati</taxon>
        <taxon>Pseudomonadota</taxon>
        <taxon>Betaproteobacteria</taxon>
        <taxon>Burkholderiales</taxon>
        <taxon>Comamonadaceae</taxon>
        <taxon>Paracidovorax</taxon>
    </lineage>
</organism>